<comment type="caution">
    <text evidence="1">The sequence shown here is derived from an EMBL/GenBank/DDBJ whole genome shotgun (WGS) entry which is preliminary data.</text>
</comment>
<dbReference type="Proteomes" id="UP000814140">
    <property type="component" value="Unassembled WGS sequence"/>
</dbReference>
<accession>A0ACB8T248</accession>
<reference evidence="1" key="1">
    <citation type="submission" date="2021-03" db="EMBL/GenBank/DDBJ databases">
        <authorList>
            <consortium name="DOE Joint Genome Institute"/>
            <person name="Ahrendt S."/>
            <person name="Looney B.P."/>
            <person name="Miyauchi S."/>
            <person name="Morin E."/>
            <person name="Drula E."/>
            <person name="Courty P.E."/>
            <person name="Chicoki N."/>
            <person name="Fauchery L."/>
            <person name="Kohler A."/>
            <person name="Kuo A."/>
            <person name="Labutti K."/>
            <person name="Pangilinan J."/>
            <person name="Lipzen A."/>
            <person name="Riley R."/>
            <person name="Andreopoulos W."/>
            <person name="He G."/>
            <person name="Johnson J."/>
            <person name="Barry K.W."/>
            <person name="Grigoriev I.V."/>
            <person name="Nagy L."/>
            <person name="Hibbett D."/>
            <person name="Henrissat B."/>
            <person name="Matheny P.B."/>
            <person name="Labbe J."/>
            <person name="Martin F."/>
        </authorList>
    </citation>
    <scope>NUCLEOTIDE SEQUENCE</scope>
    <source>
        <strain evidence="1">HHB10654</strain>
    </source>
</reference>
<sequence>MHPSLLISEIVVEILKLIRARNRKGDLVALALTCRAMLEPSLDALWCDIRSFDILIRLLPAKVLGNLVDWGTVDDLRELDSGTGTDSVGTFDAVGFVCPLTSADWERFRFYAKRVKALHIFDKEYLAHGYGSKGIFRALNMHHSTQALLPHIAKLTWYVRDANDFTKLMPLCGPKLQQLSLIFSLVQYPRPPSEERMLWGSMILSNLKYSCPYLAEVCIYGEDTHEFKEHVIHVSYAICALPHIRSFVSDKRVLDRAFRHLAVMPTLQKLCIYMWREELPSLLALPASHFQSLEDLELKDVSLDWAIEMFQTMRDQPLRRLKLIFSPHADERMEANSGNVLLTAPFHSFFQALHKYCDHKALRTLVLRTRGFRPGSTVIKLETFRLLFAFGGLEMLELDVAVLLKQTFDNAFIEGLSSSCRKLKFLRLNCPYAWDQAGSAITLDGLSPLAKYCPLLEVLDTDMELQQSTIPEAELRRTGDAGHAIAQNAHHLPRLQISMSQCPGEFHQVMAILQHIFPNMADITAGSERYLNDSGRPFGWTRTALAPTQPI</sequence>
<evidence type="ECO:0000313" key="1">
    <source>
        <dbReference type="EMBL" id="KAI0062457.1"/>
    </source>
</evidence>
<proteinExistence type="predicted"/>
<organism evidence="1 2">
    <name type="scientific">Artomyces pyxidatus</name>
    <dbReference type="NCBI Taxonomy" id="48021"/>
    <lineage>
        <taxon>Eukaryota</taxon>
        <taxon>Fungi</taxon>
        <taxon>Dikarya</taxon>
        <taxon>Basidiomycota</taxon>
        <taxon>Agaricomycotina</taxon>
        <taxon>Agaricomycetes</taxon>
        <taxon>Russulales</taxon>
        <taxon>Auriscalpiaceae</taxon>
        <taxon>Artomyces</taxon>
    </lineage>
</organism>
<protein>
    <submittedName>
        <fullName evidence="1">Uncharacterized protein</fullName>
    </submittedName>
</protein>
<keyword evidence="2" id="KW-1185">Reference proteome</keyword>
<evidence type="ECO:0000313" key="2">
    <source>
        <dbReference type="Proteomes" id="UP000814140"/>
    </source>
</evidence>
<reference evidence="1" key="2">
    <citation type="journal article" date="2022" name="New Phytol.">
        <title>Evolutionary transition to the ectomycorrhizal habit in the genomes of a hyperdiverse lineage of mushroom-forming fungi.</title>
        <authorList>
            <person name="Looney B."/>
            <person name="Miyauchi S."/>
            <person name="Morin E."/>
            <person name="Drula E."/>
            <person name="Courty P.E."/>
            <person name="Kohler A."/>
            <person name="Kuo A."/>
            <person name="LaButti K."/>
            <person name="Pangilinan J."/>
            <person name="Lipzen A."/>
            <person name="Riley R."/>
            <person name="Andreopoulos W."/>
            <person name="He G."/>
            <person name="Johnson J."/>
            <person name="Nolan M."/>
            <person name="Tritt A."/>
            <person name="Barry K.W."/>
            <person name="Grigoriev I.V."/>
            <person name="Nagy L.G."/>
            <person name="Hibbett D."/>
            <person name="Henrissat B."/>
            <person name="Matheny P.B."/>
            <person name="Labbe J."/>
            <person name="Martin F.M."/>
        </authorList>
    </citation>
    <scope>NUCLEOTIDE SEQUENCE</scope>
    <source>
        <strain evidence="1">HHB10654</strain>
    </source>
</reference>
<dbReference type="EMBL" id="MU277207">
    <property type="protein sequence ID" value="KAI0062457.1"/>
    <property type="molecule type" value="Genomic_DNA"/>
</dbReference>
<name>A0ACB8T248_9AGAM</name>
<gene>
    <name evidence="1" type="ORF">BV25DRAFT_1825451</name>
</gene>